<organism evidence="2 3">
    <name type="scientific">Trichonephila inaurata madagascariensis</name>
    <dbReference type="NCBI Taxonomy" id="2747483"/>
    <lineage>
        <taxon>Eukaryota</taxon>
        <taxon>Metazoa</taxon>
        <taxon>Ecdysozoa</taxon>
        <taxon>Arthropoda</taxon>
        <taxon>Chelicerata</taxon>
        <taxon>Arachnida</taxon>
        <taxon>Araneae</taxon>
        <taxon>Araneomorphae</taxon>
        <taxon>Entelegynae</taxon>
        <taxon>Araneoidea</taxon>
        <taxon>Nephilidae</taxon>
        <taxon>Trichonephila</taxon>
        <taxon>Trichonephila inaurata</taxon>
    </lineage>
</organism>
<evidence type="ECO:0000313" key="2">
    <source>
        <dbReference type="EMBL" id="GFY53385.1"/>
    </source>
</evidence>
<reference evidence="2" key="1">
    <citation type="submission" date="2020-08" db="EMBL/GenBank/DDBJ databases">
        <title>Multicomponent nature underlies the extraordinary mechanical properties of spider dragline silk.</title>
        <authorList>
            <person name="Kono N."/>
            <person name="Nakamura H."/>
            <person name="Mori M."/>
            <person name="Yoshida Y."/>
            <person name="Ohtoshi R."/>
            <person name="Malay A.D."/>
            <person name="Moran D.A.P."/>
            <person name="Tomita M."/>
            <person name="Numata K."/>
            <person name="Arakawa K."/>
        </authorList>
    </citation>
    <scope>NUCLEOTIDE SEQUENCE</scope>
</reference>
<name>A0A8X7C2U4_9ARAC</name>
<dbReference type="Proteomes" id="UP000886998">
    <property type="component" value="Unassembled WGS sequence"/>
</dbReference>
<protein>
    <submittedName>
        <fullName evidence="2">Uncharacterized protein</fullName>
    </submittedName>
</protein>
<proteinExistence type="predicted"/>
<evidence type="ECO:0000313" key="3">
    <source>
        <dbReference type="Proteomes" id="UP000886998"/>
    </source>
</evidence>
<sequence length="69" mass="7877">MPFLIVVGSSSHQEKATWKPQIQQEESTLLCSLRFINKKDDRERARLKKSKKDLSSPDESSQGNQALMT</sequence>
<evidence type="ECO:0000256" key="1">
    <source>
        <dbReference type="SAM" id="MobiDB-lite"/>
    </source>
</evidence>
<comment type="caution">
    <text evidence="2">The sequence shown here is derived from an EMBL/GenBank/DDBJ whole genome shotgun (WGS) entry which is preliminary data.</text>
</comment>
<dbReference type="EMBL" id="BMAV01009234">
    <property type="protein sequence ID" value="GFY53385.1"/>
    <property type="molecule type" value="Genomic_DNA"/>
</dbReference>
<gene>
    <name evidence="2" type="ORF">TNIN_196971</name>
</gene>
<dbReference type="AlphaFoldDB" id="A0A8X7C2U4"/>
<feature type="region of interest" description="Disordered" evidence="1">
    <location>
        <begin position="42"/>
        <end position="69"/>
    </location>
</feature>
<keyword evidence="3" id="KW-1185">Reference proteome</keyword>
<accession>A0A8X7C2U4</accession>